<dbReference type="Proteomes" id="UP001162131">
    <property type="component" value="Unassembled WGS sequence"/>
</dbReference>
<dbReference type="AlphaFoldDB" id="A0AAU9J5R4"/>
<proteinExistence type="predicted"/>
<reference evidence="1" key="1">
    <citation type="submission" date="2021-09" db="EMBL/GenBank/DDBJ databases">
        <authorList>
            <consortium name="AG Swart"/>
            <person name="Singh M."/>
            <person name="Singh A."/>
            <person name="Seah K."/>
            <person name="Emmerich C."/>
        </authorList>
    </citation>
    <scope>NUCLEOTIDE SEQUENCE</scope>
    <source>
        <strain evidence="1">ATCC30299</strain>
    </source>
</reference>
<name>A0AAU9J5R4_9CILI</name>
<gene>
    <name evidence="1" type="ORF">BSTOLATCC_MIC14754</name>
</gene>
<evidence type="ECO:0000313" key="1">
    <source>
        <dbReference type="EMBL" id="CAG9316014.1"/>
    </source>
</evidence>
<dbReference type="EMBL" id="CAJZBQ010000014">
    <property type="protein sequence ID" value="CAG9316014.1"/>
    <property type="molecule type" value="Genomic_DNA"/>
</dbReference>
<accession>A0AAU9J5R4</accession>
<keyword evidence="2" id="KW-1185">Reference proteome</keyword>
<organism evidence="1 2">
    <name type="scientific">Blepharisma stoltei</name>
    <dbReference type="NCBI Taxonomy" id="1481888"/>
    <lineage>
        <taxon>Eukaryota</taxon>
        <taxon>Sar</taxon>
        <taxon>Alveolata</taxon>
        <taxon>Ciliophora</taxon>
        <taxon>Postciliodesmatophora</taxon>
        <taxon>Heterotrichea</taxon>
        <taxon>Heterotrichida</taxon>
        <taxon>Blepharismidae</taxon>
        <taxon>Blepharisma</taxon>
    </lineage>
</organism>
<comment type="caution">
    <text evidence="1">The sequence shown here is derived from an EMBL/GenBank/DDBJ whole genome shotgun (WGS) entry which is preliminary data.</text>
</comment>
<evidence type="ECO:0000313" key="2">
    <source>
        <dbReference type="Proteomes" id="UP001162131"/>
    </source>
</evidence>
<protein>
    <submittedName>
        <fullName evidence="1">Uncharacterized protein</fullName>
    </submittedName>
</protein>
<sequence>MEENKGPGLVKADSKTERFKLVKKVSFRDEALQESKTLTDVYEVESFKQLNTLEEEHQRDCLSCEIF</sequence>